<keyword evidence="3" id="KW-1185">Reference proteome</keyword>
<dbReference type="PANTHER" id="PTHR21261:SF3">
    <property type="entry name" value="BEATEN PATH VII"/>
    <property type="match status" value="1"/>
</dbReference>
<evidence type="ECO:0000313" key="2">
    <source>
        <dbReference type="EMBL" id="CAK1601276.1"/>
    </source>
</evidence>
<dbReference type="SUPFAM" id="SSF48726">
    <property type="entry name" value="Immunoglobulin"/>
    <property type="match status" value="1"/>
</dbReference>
<organism evidence="2 3">
    <name type="scientific">Parnassius mnemosyne</name>
    <name type="common">clouded apollo</name>
    <dbReference type="NCBI Taxonomy" id="213953"/>
    <lineage>
        <taxon>Eukaryota</taxon>
        <taxon>Metazoa</taxon>
        <taxon>Ecdysozoa</taxon>
        <taxon>Arthropoda</taxon>
        <taxon>Hexapoda</taxon>
        <taxon>Insecta</taxon>
        <taxon>Pterygota</taxon>
        <taxon>Neoptera</taxon>
        <taxon>Endopterygota</taxon>
        <taxon>Lepidoptera</taxon>
        <taxon>Glossata</taxon>
        <taxon>Ditrysia</taxon>
        <taxon>Papilionoidea</taxon>
        <taxon>Papilionidae</taxon>
        <taxon>Parnassiinae</taxon>
        <taxon>Parnassini</taxon>
        <taxon>Parnassius</taxon>
        <taxon>Driopa</taxon>
    </lineage>
</organism>
<accession>A0AAV1M5Q7</accession>
<dbReference type="InterPro" id="IPR013783">
    <property type="entry name" value="Ig-like_fold"/>
</dbReference>
<dbReference type="EMBL" id="CAVLGL010000126">
    <property type="protein sequence ID" value="CAK1601276.1"/>
    <property type="molecule type" value="Genomic_DNA"/>
</dbReference>
<evidence type="ECO:0000256" key="1">
    <source>
        <dbReference type="SAM" id="Phobius"/>
    </source>
</evidence>
<sequence>MEPRVVKLSILLSFYLSGITIVAGMSDVWVELRAPRFVVHRHSAVLRCEHNVDPESLYKVVFFKHGQRIMKYVRGRDPPFELYNFTGADINLIQLTPTSITLERMDFSASGSYACEIALETPLYSKVSKLHELNVIVRQKYRPKIKIKHKKLSSNENLEATCQSAPAHPAPHLTWFINHMKVDERLIEPHGTWNVHRHHHGMPLSLTNSSLHFPLSSLQLFPNQTVEITCLSTIPSYANVGEGFADLQNHTVTVNVIRMEPPPTQLPVKIISPEQNSSNRCELRRALIVLCYLVYYFINRY</sequence>
<dbReference type="Proteomes" id="UP001314205">
    <property type="component" value="Unassembled WGS sequence"/>
</dbReference>
<feature type="transmembrane region" description="Helical" evidence="1">
    <location>
        <begin position="12"/>
        <end position="32"/>
    </location>
</feature>
<keyword evidence="1" id="KW-0812">Transmembrane</keyword>
<protein>
    <recommendedName>
        <fullName evidence="4">Ig-like domain-containing protein</fullName>
    </recommendedName>
</protein>
<keyword evidence="1" id="KW-0472">Membrane</keyword>
<dbReference type="AlphaFoldDB" id="A0AAV1M5Q7"/>
<gene>
    <name evidence="2" type="ORF">PARMNEM_LOCUS19936</name>
</gene>
<keyword evidence="1" id="KW-1133">Transmembrane helix</keyword>
<dbReference type="Gene3D" id="2.60.40.10">
    <property type="entry name" value="Immunoglobulins"/>
    <property type="match status" value="1"/>
</dbReference>
<evidence type="ECO:0008006" key="4">
    <source>
        <dbReference type="Google" id="ProtNLM"/>
    </source>
</evidence>
<comment type="caution">
    <text evidence="2">The sequence shown here is derived from an EMBL/GenBank/DDBJ whole genome shotgun (WGS) entry which is preliminary data.</text>
</comment>
<proteinExistence type="predicted"/>
<name>A0AAV1M5Q7_9NEOP</name>
<evidence type="ECO:0000313" key="3">
    <source>
        <dbReference type="Proteomes" id="UP001314205"/>
    </source>
</evidence>
<dbReference type="InterPro" id="IPR036179">
    <property type="entry name" value="Ig-like_dom_sf"/>
</dbReference>
<dbReference type="PANTHER" id="PTHR21261">
    <property type="entry name" value="BEAT PROTEIN"/>
    <property type="match status" value="1"/>
</dbReference>
<reference evidence="2 3" key="1">
    <citation type="submission" date="2023-11" db="EMBL/GenBank/DDBJ databases">
        <authorList>
            <person name="Hedman E."/>
            <person name="Englund M."/>
            <person name="Stromberg M."/>
            <person name="Nyberg Akerstrom W."/>
            <person name="Nylinder S."/>
            <person name="Jareborg N."/>
            <person name="Kallberg Y."/>
            <person name="Kronander E."/>
        </authorList>
    </citation>
    <scope>NUCLEOTIDE SEQUENCE [LARGE SCALE GENOMIC DNA]</scope>
</reference>